<evidence type="ECO:0000256" key="4">
    <source>
        <dbReference type="ARBA" id="ARBA00022989"/>
    </source>
</evidence>
<dbReference type="RefSeq" id="WP_091506080.1">
    <property type="nucleotide sequence ID" value="NZ_FOLE01000001.1"/>
</dbReference>
<dbReference type="EMBL" id="FOLE01000001">
    <property type="protein sequence ID" value="SFB75235.1"/>
    <property type="molecule type" value="Genomic_DNA"/>
</dbReference>
<proteinExistence type="predicted"/>
<dbReference type="OrthoDB" id="622032at2"/>
<evidence type="ECO:0000256" key="2">
    <source>
        <dbReference type="ARBA" id="ARBA00022448"/>
    </source>
</evidence>
<dbReference type="PANTHER" id="PTHR42718:SF9">
    <property type="entry name" value="MAJOR FACILITATOR SUPERFAMILY MULTIDRUG TRANSPORTER MFSC"/>
    <property type="match status" value="1"/>
</dbReference>
<keyword evidence="5 6" id="KW-0472">Membrane</keyword>
<dbReference type="InterPro" id="IPR011701">
    <property type="entry name" value="MFS"/>
</dbReference>
<dbReference type="AlphaFoldDB" id="A0A1I1DJV1"/>
<dbReference type="PANTHER" id="PTHR42718">
    <property type="entry name" value="MAJOR FACILITATOR SUPERFAMILY MULTIDRUG TRANSPORTER MFSC"/>
    <property type="match status" value="1"/>
</dbReference>
<keyword evidence="8" id="KW-1185">Reference proteome</keyword>
<evidence type="ECO:0000256" key="3">
    <source>
        <dbReference type="ARBA" id="ARBA00022692"/>
    </source>
</evidence>
<feature type="transmembrane region" description="Helical" evidence="6">
    <location>
        <begin position="314"/>
        <end position="332"/>
    </location>
</feature>
<dbReference type="GO" id="GO:0016020">
    <property type="term" value="C:membrane"/>
    <property type="evidence" value="ECO:0007669"/>
    <property type="project" value="UniProtKB-SubCell"/>
</dbReference>
<evidence type="ECO:0000256" key="5">
    <source>
        <dbReference type="ARBA" id="ARBA00023136"/>
    </source>
</evidence>
<feature type="transmembrane region" description="Helical" evidence="6">
    <location>
        <begin position="372"/>
        <end position="398"/>
    </location>
</feature>
<feature type="transmembrane region" description="Helical" evidence="6">
    <location>
        <begin position="14"/>
        <end position="34"/>
    </location>
</feature>
<keyword evidence="3 6" id="KW-0812">Transmembrane</keyword>
<evidence type="ECO:0000313" key="7">
    <source>
        <dbReference type="EMBL" id="SFB75235.1"/>
    </source>
</evidence>
<comment type="subcellular location">
    <subcellularLocation>
        <location evidence="1">Membrane</location>
        <topology evidence="1">Multi-pass membrane protein</topology>
    </subcellularLocation>
</comment>
<feature type="transmembrane region" description="Helical" evidence="6">
    <location>
        <begin position="339"/>
        <end position="360"/>
    </location>
</feature>
<feature type="transmembrane region" description="Helical" evidence="6">
    <location>
        <begin position="106"/>
        <end position="124"/>
    </location>
</feature>
<dbReference type="Pfam" id="PF07690">
    <property type="entry name" value="MFS_1"/>
    <property type="match status" value="1"/>
</dbReference>
<feature type="transmembrane region" description="Helical" evidence="6">
    <location>
        <begin position="136"/>
        <end position="159"/>
    </location>
</feature>
<dbReference type="Gene3D" id="1.20.1250.20">
    <property type="entry name" value="MFS general substrate transporter like domains"/>
    <property type="match status" value="2"/>
</dbReference>
<dbReference type="SUPFAM" id="SSF103473">
    <property type="entry name" value="MFS general substrate transporter"/>
    <property type="match status" value="1"/>
</dbReference>
<keyword evidence="2" id="KW-0813">Transport</keyword>
<feature type="transmembrane region" description="Helical" evidence="6">
    <location>
        <begin position="54"/>
        <end position="74"/>
    </location>
</feature>
<dbReference type="GO" id="GO:0022857">
    <property type="term" value="F:transmembrane transporter activity"/>
    <property type="evidence" value="ECO:0007669"/>
    <property type="project" value="InterPro"/>
</dbReference>
<dbReference type="Proteomes" id="UP000199514">
    <property type="component" value="Unassembled WGS sequence"/>
</dbReference>
<feature type="transmembrane region" description="Helical" evidence="6">
    <location>
        <begin position="492"/>
        <end position="509"/>
    </location>
</feature>
<evidence type="ECO:0000256" key="1">
    <source>
        <dbReference type="ARBA" id="ARBA00004141"/>
    </source>
</evidence>
<feature type="transmembrane region" description="Helical" evidence="6">
    <location>
        <begin position="238"/>
        <end position="255"/>
    </location>
</feature>
<dbReference type="InterPro" id="IPR036259">
    <property type="entry name" value="MFS_trans_sf"/>
</dbReference>
<feature type="transmembrane region" description="Helical" evidence="6">
    <location>
        <begin position="276"/>
        <end position="294"/>
    </location>
</feature>
<sequence>MANNQVFRDWIPRWFVNAALIFCMLHSMILLSLYSANVTYSSSYFDVEPEDMQFALSVTYGTFLATILIESRFFKYFPTRWYLMGIYLMAAITIFLSAFTQNYYQFIVFRVIGGVLMALPWIPLRLLLLSNLKSRNAVIVAFSCAYGVLLISAPVVMNLAVWLLDWFEWKYMAYASAAFQLVCMGLIFLIFNEKRFYEKFPINTLDWASYVILVLGILSGAFVLVYGEKKYWFESQQIVYASVTSLVCASVFILRQLAERHPTFDFKVFQFRNLRVGFLLFVLYYISRATLNITNSTMATVWNWEPLRVAQIQWLNVFGVIVGVTFSAYALAKHTHIRHLFVLGFGLLAAEHLWFTFLFVPDVSLQQIAIPYILQGVSVGIIFVPLVMYVVSAVPAYLSSYAGTIGVTGRFWGATLGFSIMQNVQVYLQREHYSKLQQYVNPAIAETQTRIANAVAAFVQKGFTPDEAQVLAIKQINKDVLKQSILLTDMEIFTVVGVGLVMLTFYILVNTHIHRSFTMFRNIMRGGF</sequence>
<evidence type="ECO:0000256" key="6">
    <source>
        <dbReference type="SAM" id="Phobius"/>
    </source>
</evidence>
<gene>
    <name evidence="7" type="ORF">SAMN05421780_101276</name>
</gene>
<dbReference type="STRING" id="927664.SAMN05421780_101276"/>
<accession>A0A1I1DJV1</accession>
<feature type="transmembrane region" description="Helical" evidence="6">
    <location>
        <begin position="171"/>
        <end position="192"/>
    </location>
</feature>
<feature type="transmembrane region" description="Helical" evidence="6">
    <location>
        <begin position="81"/>
        <end position="100"/>
    </location>
</feature>
<name>A0A1I1DJV1_9BACT</name>
<organism evidence="7 8">
    <name type="scientific">Flexibacter flexilis DSM 6793</name>
    <dbReference type="NCBI Taxonomy" id="927664"/>
    <lineage>
        <taxon>Bacteria</taxon>
        <taxon>Pseudomonadati</taxon>
        <taxon>Bacteroidota</taxon>
        <taxon>Cytophagia</taxon>
        <taxon>Cytophagales</taxon>
        <taxon>Flexibacteraceae</taxon>
        <taxon>Flexibacter</taxon>
    </lineage>
</organism>
<protein>
    <submittedName>
        <fullName evidence="7">Major Facilitator Superfamily protein</fullName>
    </submittedName>
</protein>
<evidence type="ECO:0000313" key="8">
    <source>
        <dbReference type="Proteomes" id="UP000199514"/>
    </source>
</evidence>
<keyword evidence="4 6" id="KW-1133">Transmembrane helix</keyword>
<reference evidence="7 8" key="1">
    <citation type="submission" date="2016-10" db="EMBL/GenBank/DDBJ databases">
        <authorList>
            <person name="de Groot N.N."/>
        </authorList>
    </citation>
    <scope>NUCLEOTIDE SEQUENCE [LARGE SCALE GENOMIC DNA]</scope>
    <source>
        <strain evidence="7 8">DSM 6793</strain>
    </source>
</reference>
<feature type="transmembrane region" description="Helical" evidence="6">
    <location>
        <begin position="204"/>
        <end position="226"/>
    </location>
</feature>